<dbReference type="SUPFAM" id="SSF56219">
    <property type="entry name" value="DNase I-like"/>
    <property type="match status" value="1"/>
</dbReference>
<dbReference type="PANTHER" id="PTHR33776">
    <property type="entry name" value="ENDO/EXONUCLEASE/PHOSPHATASE DOMAIN-CONTAINING PROTEIN"/>
    <property type="match status" value="1"/>
</dbReference>
<name>A0A1B6M3G9_9HEMI</name>
<dbReference type="EMBL" id="GEBQ01009539">
    <property type="protein sequence ID" value="JAT30438.1"/>
    <property type="molecule type" value="Transcribed_RNA"/>
</dbReference>
<sequence>MGVYRPPSANLDEAIDILSEQLESTLTSDKKIVIMGDINVNNLVDDYENTKIEELLIPFNITRLNLPPTRITNVTATSIDWICTNIETSVIPTGLSDHTAQIAEITIAKPTNNNIKENKRIFNKDSVELFRKQLQEQNWESVTSYYDTNLAYNNFNNIIQSTLNHSCPLKMIKPRKQKVTHCWNEESARLKRVYIKALEEEQRTGLAEDKARTITSKKEYDQHLKMLRKENSTAHINRADNKSKALWQTINREKEAKPNKENQISLHINNRIMDDSMEVS</sequence>
<evidence type="ECO:0000313" key="1">
    <source>
        <dbReference type="EMBL" id="JAT27167.1"/>
    </source>
</evidence>
<evidence type="ECO:0008006" key="3">
    <source>
        <dbReference type="Google" id="ProtNLM"/>
    </source>
</evidence>
<reference evidence="2" key="1">
    <citation type="submission" date="2015-11" db="EMBL/GenBank/DDBJ databases">
        <title>De novo transcriptome assembly of four potential Pierce s Disease insect vectors from Arizona vineyards.</title>
        <authorList>
            <person name="Tassone E.E."/>
        </authorList>
    </citation>
    <scope>NUCLEOTIDE SEQUENCE</scope>
</reference>
<dbReference type="PANTHER" id="PTHR33776:SF4">
    <property type="entry name" value="ENDONUCLEASE_EXONUCLEASE_PHOSPHATASE DOMAIN-CONTAINING PROTEIN"/>
    <property type="match status" value="1"/>
</dbReference>
<protein>
    <recommendedName>
        <fullName evidence="3">Endonuclease/exonuclease/phosphatase domain-containing protein</fullName>
    </recommendedName>
</protein>
<evidence type="ECO:0000313" key="2">
    <source>
        <dbReference type="EMBL" id="JAT30438.1"/>
    </source>
</evidence>
<dbReference type="AlphaFoldDB" id="A0A1B6M3G9"/>
<organism evidence="2">
    <name type="scientific">Graphocephala atropunctata</name>
    <dbReference type="NCBI Taxonomy" id="36148"/>
    <lineage>
        <taxon>Eukaryota</taxon>
        <taxon>Metazoa</taxon>
        <taxon>Ecdysozoa</taxon>
        <taxon>Arthropoda</taxon>
        <taxon>Hexapoda</taxon>
        <taxon>Insecta</taxon>
        <taxon>Pterygota</taxon>
        <taxon>Neoptera</taxon>
        <taxon>Paraneoptera</taxon>
        <taxon>Hemiptera</taxon>
        <taxon>Auchenorrhyncha</taxon>
        <taxon>Membracoidea</taxon>
        <taxon>Cicadellidae</taxon>
        <taxon>Cicadellinae</taxon>
        <taxon>Cicadellini</taxon>
        <taxon>Graphocephala</taxon>
    </lineage>
</organism>
<dbReference type="EMBL" id="GEBQ01012810">
    <property type="protein sequence ID" value="JAT27167.1"/>
    <property type="molecule type" value="Transcribed_RNA"/>
</dbReference>
<gene>
    <name evidence="1" type="ORF">g.5241</name>
    <name evidence="2" type="ORF">g.5243</name>
</gene>
<accession>A0A1B6M3G9</accession>
<feature type="non-terminal residue" evidence="2">
    <location>
        <position position="280"/>
    </location>
</feature>
<dbReference type="InterPro" id="IPR036691">
    <property type="entry name" value="Endo/exonu/phosph_ase_sf"/>
</dbReference>
<proteinExistence type="predicted"/>